<comment type="caution">
    <text evidence="6">The sequence shown here is derived from an EMBL/GenBank/DDBJ whole genome shotgun (WGS) entry which is preliminary data.</text>
</comment>
<dbReference type="InterPro" id="IPR050765">
    <property type="entry name" value="Riboflavin_Biosynth_HTPR"/>
</dbReference>
<evidence type="ECO:0000259" key="5">
    <source>
        <dbReference type="Pfam" id="PF01872"/>
    </source>
</evidence>
<name>A0A9D2SH85_9FIRM</name>
<dbReference type="Pfam" id="PF01872">
    <property type="entry name" value="RibD_C"/>
    <property type="match status" value="1"/>
</dbReference>
<accession>A0A9D2SH85</accession>
<dbReference type="InterPro" id="IPR002734">
    <property type="entry name" value="RibDG_C"/>
</dbReference>
<evidence type="ECO:0000256" key="3">
    <source>
        <dbReference type="ARBA" id="ARBA00023002"/>
    </source>
</evidence>
<dbReference type="AlphaFoldDB" id="A0A9D2SH85"/>
<comment type="pathway">
    <text evidence="1">Cofactor biosynthesis; riboflavin biosynthesis.</text>
</comment>
<dbReference type="PANTHER" id="PTHR38011">
    <property type="entry name" value="DIHYDROFOLATE REDUCTASE FAMILY PROTEIN (AFU_ORTHOLOGUE AFUA_8G06820)"/>
    <property type="match status" value="1"/>
</dbReference>
<evidence type="ECO:0000256" key="4">
    <source>
        <dbReference type="SAM" id="MobiDB-lite"/>
    </source>
</evidence>
<evidence type="ECO:0000313" key="6">
    <source>
        <dbReference type="EMBL" id="HJC04973.1"/>
    </source>
</evidence>
<dbReference type="GO" id="GO:0008703">
    <property type="term" value="F:5-amino-6-(5-phosphoribosylamino)uracil reductase activity"/>
    <property type="evidence" value="ECO:0007669"/>
    <property type="project" value="InterPro"/>
</dbReference>
<feature type="region of interest" description="Disordered" evidence="4">
    <location>
        <begin position="42"/>
        <end position="83"/>
    </location>
</feature>
<dbReference type="PANTHER" id="PTHR38011:SF7">
    <property type="entry name" value="2,5-DIAMINO-6-RIBOSYLAMINO-4(3H)-PYRIMIDINONE 5'-PHOSPHATE REDUCTASE"/>
    <property type="match status" value="1"/>
</dbReference>
<dbReference type="SUPFAM" id="SSF53597">
    <property type="entry name" value="Dihydrofolate reductase-like"/>
    <property type="match status" value="1"/>
</dbReference>
<sequence>MRLDGWLKRRWRDEEMVDGWSGSAGSWKLLGMWSKRDCGDTGGFGDGSPGENGPVFGGGDGSLGAGDRGSGRDGLGTGADDGGRFGGQPVVRPVFSERKFFLAVGAYGKIREELAGDAWLYGTTTTKEFTSFRKPELKNAAEKNAAKNVSPEPEDFAAAHKENFYYISVDTQGEVGWEENTMSRGGKDAHIVEVLTGNAPQSYRAYLREKGISYIQAGEKELDCRLALEKLYRMFGIRRLIICGGGMMDRTFLHQGMMDELSLVLAPAAAGGKGASVFDSYEDSDWVHAAEFALKKAETLDGGAVHLMYKVL</sequence>
<dbReference type="Gene3D" id="3.40.430.10">
    <property type="entry name" value="Dihydrofolate Reductase, subunit A"/>
    <property type="match status" value="1"/>
</dbReference>
<protein>
    <submittedName>
        <fullName evidence="6">Dihydrofolate reductase family protein</fullName>
    </submittedName>
</protein>
<dbReference type="GO" id="GO:0009231">
    <property type="term" value="P:riboflavin biosynthetic process"/>
    <property type="evidence" value="ECO:0007669"/>
    <property type="project" value="InterPro"/>
</dbReference>
<dbReference type="Proteomes" id="UP000823910">
    <property type="component" value="Unassembled WGS sequence"/>
</dbReference>
<gene>
    <name evidence="6" type="ORF">H9704_02260</name>
</gene>
<evidence type="ECO:0000313" key="7">
    <source>
        <dbReference type="Proteomes" id="UP000823910"/>
    </source>
</evidence>
<organism evidence="6 7">
    <name type="scientific">Candidatus Enterocloster excrementipullorum</name>
    <dbReference type="NCBI Taxonomy" id="2838559"/>
    <lineage>
        <taxon>Bacteria</taxon>
        <taxon>Bacillati</taxon>
        <taxon>Bacillota</taxon>
        <taxon>Clostridia</taxon>
        <taxon>Lachnospirales</taxon>
        <taxon>Lachnospiraceae</taxon>
        <taxon>Enterocloster</taxon>
    </lineage>
</organism>
<keyword evidence="2" id="KW-0521">NADP</keyword>
<evidence type="ECO:0000256" key="1">
    <source>
        <dbReference type="ARBA" id="ARBA00005104"/>
    </source>
</evidence>
<reference evidence="6" key="2">
    <citation type="submission" date="2021-04" db="EMBL/GenBank/DDBJ databases">
        <authorList>
            <person name="Gilroy R."/>
        </authorList>
    </citation>
    <scope>NUCLEOTIDE SEQUENCE</scope>
    <source>
        <strain evidence="6">CHK180-15479</strain>
    </source>
</reference>
<evidence type="ECO:0000256" key="2">
    <source>
        <dbReference type="ARBA" id="ARBA00022857"/>
    </source>
</evidence>
<dbReference type="InterPro" id="IPR024072">
    <property type="entry name" value="DHFR-like_dom_sf"/>
</dbReference>
<keyword evidence="3" id="KW-0560">Oxidoreductase</keyword>
<dbReference type="EMBL" id="DWWT01000008">
    <property type="protein sequence ID" value="HJC04973.1"/>
    <property type="molecule type" value="Genomic_DNA"/>
</dbReference>
<reference evidence="6" key="1">
    <citation type="journal article" date="2021" name="PeerJ">
        <title>Extensive microbial diversity within the chicken gut microbiome revealed by metagenomics and culture.</title>
        <authorList>
            <person name="Gilroy R."/>
            <person name="Ravi A."/>
            <person name="Getino M."/>
            <person name="Pursley I."/>
            <person name="Horton D.L."/>
            <person name="Alikhan N.F."/>
            <person name="Baker D."/>
            <person name="Gharbi K."/>
            <person name="Hall N."/>
            <person name="Watson M."/>
            <person name="Adriaenssens E.M."/>
            <person name="Foster-Nyarko E."/>
            <person name="Jarju S."/>
            <person name="Secka A."/>
            <person name="Antonio M."/>
            <person name="Oren A."/>
            <person name="Chaudhuri R.R."/>
            <person name="La Ragione R."/>
            <person name="Hildebrand F."/>
            <person name="Pallen M.J."/>
        </authorList>
    </citation>
    <scope>NUCLEOTIDE SEQUENCE</scope>
    <source>
        <strain evidence="6">CHK180-15479</strain>
    </source>
</reference>
<proteinExistence type="predicted"/>
<feature type="domain" description="Bacterial bifunctional deaminase-reductase C-terminal" evidence="5">
    <location>
        <begin position="194"/>
        <end position="304"/>
    </location>
</feature>